<dbReference type="Gene3D" id="2.10.25.10">
    <property type="entry name" value="Laminin"/>
    <property type="match status" value="2"/>
</dbReference>
<evidence type="ECO:0000256" key="1">
    <source>
        <dbReference type="PROSITE-ProRule" id="PRU00076"/>
    </source>
</evidence>
<gene>
    <name evidence="3" type="ORF">SBAD_LOCUS10239</name>
</gene>
<keyword evidence="4" id="KW-1185">Reference proteome</keyword>
<reference evidence="5" key="1">
    <citation type="submission" date="2016-06" db="UniProtKB">
        <authorList>
            <consortium name="WormBaseParasite"/>
        </authorList>
    </citation>
    <scope>IDENTIFICATION</scope>
</reference>
<dbReference type="OrthoDB" id="10045365at2759"/>
<dbReference type="AlphaFoldDB" id="A0A183J2Z1"/>
<name>A0A183J2Z1_9BILA</name>
<dbReference type="WBParaSite" id="SBAD_0001060301-mRNA-1">
    <property type="protein sequence ID" value="SBAD_0001060301-mRNA-1"/>
    <property type="gene ID" value="SBAD_0001060301"/>
</dbReference>
<dbReference type="SUPFAM" id="SSF57196">
    <property type="entry name" value="EGF/Laminin"/>
    <property type="match status" value="2"/>
</dbReference>
<feature type="disulfide bond" evidence="1">
    <location>
        <begin position="111"/>
        <end position="120"/>
    </location>
</feature>
<accession>A0A183J2Z1</accession>
<dbReference type="SMART" id="SM00181">
    <property type="entry name" value="EGF"/>
    <property type="match status" value="2"/>
</dbReference>
<feature type="domain" description="EGF-like" evidence="2">
    <location>
        <begin position="79"/>
        <end position="121"/>
    </location>
</feature>
<dbReference type="PROSITE" id="PS00022">
    <property type="entry name" value="EGF_1"/>
    <property type="match status" value="2"/>
</dbReference>
<reference evidence="3 4" key="2">
    <citation type="submission" date="2018-11" db="EMBL/GenBank/DDBJ databases">
        <authorList>
            <consortium name="Pathogen Informatics"/>
        </authorList>
    </citation>
    <scope>NUCLEOTIDE SEQUENCE [LARGE SCALE GENOMIC DNA]</scope>
</reference>
<proteinExistence type="predicted"/>
<dbReference type="Proteomes" id="UP000270296">
    <property type="component" value="Unassembled WGS sequence"/>
</dbReference>
<feature type="domain" description="EGF-like" evidence="2">
    <location>
        <begin position="42"/>
        <end position="78"/>
    </location>
</feature>
<sequence>MRWRVVQGRRGETPTPGSVMERFRVTFLLTFSIPFTVPTIVDDVDCYSGWCLHGGRCQINGFIRTCKCHQDYLGSRCQFYNPCKHKDYCLNNSTCVITQKGTDDLYVDCICPEGLAGERCEKPICDTWKCNSGTIYSIGTKCACYCDNQTHGT</sequence>
<dbReference type="PROSITE" id="PS50026">
    <property type="entry name" value="EGF_3"/>
    <property type="match status" value="2"/>
</dbReference>
<keyword evidence="1" id="KW-0245">EGF-like domain</keyword>
<evidence type="ECO:0000259" key="2">
    <source>
        <dbReference type="PROSITE" id="PS50026"/>
    </source>
</evidence>
<keyword evidence="1" id="KW-1015">Disulfide bond</keyword>
<dbReference type="InterPro" id="IPR000742">
    <property type="entry name" value="EGF"/>
</dbReference>
<evidence type="ECO:0000313" key="5">
    <source>
        <dbReference type="WBParaSite" id="SBAD_0001060301-mRNA-1"/>
    </source>
</evidence>
<dbReference type="EMBL" id="UZAM01013806">
    <property type="protein sequence ID" value="VDP30112.1"/>
    <property type="molecule type" value="Genomic_DNA"/>
</dbReference>
<feature type="disulfide bond" evidence="1">
    <location>
        <begin position="68"/>
        <end position="77"/>
    </location>
</feature>
<organism evidence="5">
    <name type="scientific">Soboliphyme baturini</name>
    <dbReference type="NCBI Taxonomy" id="241478"/>
    <lineage>
        <taxon>Eukaryota</taxon>
        <taxon>Metazoa</taxon>
        <taxon>Ecdysozoa</taxon>
        <taxon>Nematoda</taxon>
        <taxon>Enoplea</taxon>
        <taxon>Dorylaimia</taxon>
        <taxon>Dioctophymatida</taxon>
        <taxon>Dioctophymatoidea</taxon>
        <taxon>Soboliphymatidae</taxon>
        <taxon>Soboliphyme</taxon>
    </lineage>
</organism>
<protein>
    <submittedName>
        <fullName evidence="5">EGF-like domain-containing protein</fullName>
    </submittedName>
</protein>
<evidence type="ECO:0000313" key="3">
    <source>
        <dbReference type="EMBL" id="VDP30112.1"/>
    </source>
</evidence>
<evidence type="ECO:0000313" key="4">
    <source>
        <dbReference type="Proteomes" id="UP000270296"/>
    </source>
</evidence>
<comment type="caution">
    <text evidence="1">Lacks conserved residue(s) required for the propagation of feature annotation.</text>
</comment>